<name>A0A7C3KEG3_9CYAN</name>
<evidence type="ECO:0000259" key="6">
    <source>
        <dbReference type="PROSITE" id="PS50949"/>
    </source>
</evidence>
<protein>
    <submittedName>
        <fullName evidence="7">PLP-dependent aminotransferase family protein</fullName>
    </submittedName>
</protein>
<comment type="caution">
    <text evidence="7">The sequence shown here is derived from an EMBL/GenBank/DDBJ whole genome shotgun (WGS) entry which is preliminary data.</text>
</comment>
<dbReference type="GO" id="GO:0008483">
    <property type="term" value="F:transaminase activity"/>
    <property type="evidence" value="ECO:0007669"/>
    <property type="project" value="UniProtKB-KW"/>
</dbReference>
<dbReference type="Gene3D" id="1.10.10.10">
    <property type="entry name" value="Winged helix-like DNA-binding domain superfamily/Winged helix DNA-binding domain"/>
    <property type="match status" value="1"/>
</dbReference>
<dbReference type="InterPro" id="IPR004839">
    <property type="entry name" value="Aminotransferase_I/II_large"/>
</dbReference>
<feature type="domain" description="HTH gntR-type" evidence="6">
    <location>
        <begin position="19"/>
        <end position="87"/>
    </location>
</feature>
<dbReference type="InterPro" id="IPR015424">
    <property type="entry name" value="PyrdxlP-dep_Trfase"/>
</dbReference>
<keyword evidence="4" id="KW-0238">DNA-binding</keyword>
<dbReference type="InterPro" id="IPR051446">
    <property type="entry name" value="HTH_trans_reg/aminotransferase"/>
</dbReference>
<keyword evidence="7" id="KW-0032">Aminotransferase</keyword>
<keyword evidence="2" id="KW-0663">Pyridoxal phosphate</keyword>
<dbReference type="Pfam" id="PF00155">
    <property type="entry name" value="Aminotran_1_2"/>
    <property type="match status" value="1"/>
</dbReference>
<dbReference type="InterPro" id="IPR036388">
    <property type="entry name" value="WH-like_DNA-bd_sf"/>
</dbReference>
<evidence type="ECO:0000313" key="7">
    <source>
        <dbReference type="EMBL" id="HFM97282.1"/>
    </source>
</evidence>
<dbReference type="PANTHER" id="PTHR46577">
    <property type="entry name" value="HTH-TYPE TRANSCRIPTIONAL REGULATORY PROTEIN GABR"/>
    <property type="match status" value="1"/>
</dbReference>
<comment type="similarity">
    <text evidence="1">In the C-terminal section; belongs to the class-I pyridoxal-phosphate-dependent aminotransferase family.</text>
</comment>
<keyword evidence="7" id="KW-0808">Transferase</keyword>
<dbReference type="EMBL" id="DSRU01000066">
    <property type="protein sequence ID" value="HFM97282.1"/>
    <property type="molecule type" value="Genomic_DNA"/>
</dbReference>
<organism evidence="7">
    <name type="scientific">Oscillatoriales cyanobacterium SpSt-418</name>
    <dbReference type="NCBI Taxonomy" id="2282169"/>
    <lineage>
        <taxon>Bacteria</taxon>
        <taxon>Bacillati</taxon>
        <taxon>Cyanobacteriota</taxon>
        <taxon>Cyanophyceae</taxon>
        <taxon>Oscillatoriophycideae</taxon>
        <taxon>Oscillatoriales</taxon>
    </lineage>
</organism>
<dbReference type="InterPro" id="IPR036390">
    <property type="entry name" value="WH_DNA-bd_sf"/>
</dbReference>
<evidence type="ECO:0000256" key="5">
    <source>
        <dbReference type="ARBA" id="ARBA00023163"/>
    </source>
</evidence>
<keyword evidence="5" id="KW-0804">Transcription</keyword>
<dbReference type="Pfam" id="PF00392">
    <property type="entry name" value="GntR"/>
    <property type="match status" value="1"/>
</dbReference>
<evidence type="ECO:0000256" key="4">
    <source>
        <dbReference type="ARBA" id="ARBA00023125"/>
    </source>
</evidence>
<dbReference type="InterPro" id="IPR000524">
    <property type="entry name" value="Tscrpt_reg_HTH_GntR"/>
</dbReference>
<sequence>MSRYAATLAVIHLDRTSSTPLYLQLYENIRRAVSTGQLAIGTRLPSTRDLATSLGVSRNTVTSAFDQLLAEGYIEGKVGAGTYVAEVDVIPNQQPGLLSSHATASPCTLSQRGQTMLSLRDTIFRYRHDPIRAFRPGVPALDAFPVEVWSRLMTQHWRYAQPDLLSYGDPCGYRPLRECIAEYLQLSRAIRCHPDQVIVVSGSQQALDITARVLLDPGDAAWMEDPGYIGARNVFLGAEINLIPVPVDAQGLNVEVGKFKYPHAKLAYVTPSHQFPLGYTMSLARRLELLEWAYQVGAWIVEDDYDSEYRYQNQPLAALQGLDDSGRVIYMGTFSKVLFPSLRLGYLVVPPGLVDAFAAARAVCDRHSPLFEQAVLTDFIREGHFSRHLRRMRMLYAERQATLVSAAHKLSPYLNVQACEAGMHLIGWLPPEVDDRSLSQDLAQQGITAPALSTYRLEPSPCAGLVLGYAAINSETIQSAVKQMASTLPGAIHQSLKASTKEIAYFSTPNVLRSAS</sequence>
<proteinExistence type="inferred from homology"/>
<dbReference type="PANTHER" id="PTHR46577:SF1">
    <property type="entry name" value="HTH-TYPE TRANSCRIPTIONAL REGULATORY PROTEIN GABR"/>
    <property type="match status" value="1"/>
</dbReference>
<gene>
    <name evidence="7" type="ORF">ENR64_05840</name>
</gene>
<dbReference type="SUPFAM" id="SSF53383">
    <property type="entry name" value="PLP-dependent transferases"/>
    <property type="match status" value="1"/>
</dbReference>
<dbReference type="AlphaFoldDB" id="A0A7C3KEG3"/>
<evidence type="ECO:0000256" key="3">
    <source>
        <dbReference type="ARBA" id="ARBA00023015"/>
    </source>
</evidence>
<dbReference type="CDD" id="cd07377">
    <property type="entry name" value="WHTH_GntR"/>
    <property type="match status" value="1"/>
</dbReference>
<dbReference type="PRINTS" id="PR00035">
    <property type="entry name" value="HTHGNTR"/>
</dbReference>
<dbReference type="InterPro" id="IPR015421">
    <property type="entry name" value="PyrdxlP-dep_Trfase_major"/>
</dbReference>
<dbReference type="SMART" id="SM00345">
    <property type="entry name" value="HTH_GNTR"/>
    <property type="match status" value="1"/>
</dbReference>
<dbReference type="GO" id="GO:0030170">
    <property type="term" value="F:pyridoxal phosphate binding"/>
    <property type="evidence" value="ECO:0007669"/>
    <property type="project" value="InterPro"/>
</dbReference>
<dbReference type="GO" id="GO:0003677">
    <property type="term" value="F:DNA binding"/>
    <property type="evidence" value="ECO:0007669"/>
    <property type="project" value="UniProtKB-KW"/>
</dbReference>
<keyword evidence="3" id="KW-0805">Transcription regulation</keyword>
<evidence type="ECO:0000256" key="1">
    <source>
        <dbReference type="ARBA" id="ARBA00005384"/>
    </source>
</evidence>
<dbReference type="Gene3D" id="3.40.640.10">
    <property type="entry name" value="Type I PLP-dependent aspartate aminotransferase-like (Major domain)"/>
    <property type="match status" value="1"/>
</dbReference>
<reference evidence="7" key="1">
    <citation type="journal article" date="2020" name="mSystems">
        <title>Genome- and Community-Level Interaction Insights into Carbon Utilization and Element Cycling Functions of Hydrothermarchaeota in Hydrothermal Sediment.</title>
        <authorList>
            <person name="Zhou Z."/>
            <person name="Liu Y."/>
            <person name="Xu W."/>
            <person name="Pan J."/>
            <person name="Luo Z.H."/>
            <person name="Li M."/>
        </authorList>
    </citation>
    <scope>NUCLEOTIDE SEQUENCE [LARGE SCALE GENOMIC DNA]</scope>
    <source>
        <strain evidence="7">SpSt-418</strain>
    </source>
</reference>
<accession>A0A7C3KEG3</accession>
<dbReference type="PROSITE" id="PS50949">
    <property type="entry name" value="HTH_GNTR"/>
    <property type="match status" value="1"/>
</dbReference>
<dbReference type="CDD" id="cd00609">
    <property type="entry name" value="AAT_like"/>
    <property type="match status" value="1"/>
</dbReference>
<dbReference type="GO" id="GO:0003700">
    <property type="term" value="F:DNA-binding transcription factor activity"/>
    <property type="evidence" value="ECO:0007669"/>
    <property type="project" value="InterPro"/>
</dbReference>
<evidence type="ECO:0000256" key="2">
    <source>
        <dbReference type="ARBA" id="ARBA00022898"/>
    </source>
</evidence>
<dbReference type="SUPFAM" id="SSF46785">
    <property type="entry name" value="Winged helix' DNA-binding domain"/>
    <property type="match status" value="1"/>
</dbReference>